<evidence type="ECO:0000313" key="1">
    <source>
        <dbReference type="EMBL" id="JAD24860.1"/>
    </source>
</evidence>
<name>A0A0A8YHD9_ARUDO</name>
<accession>A0A0A8YHD9</accession>
<reference evidence="1" key="1">
    <citation type="submission" date="2014-09" db="EMBL/GenBank/DDBJ databases">
        <authorList>
            <person name="Magalhaes I.L.F."/>
            <person name="Oliveira U."/>
            <person name="Santos F.R."/>
            <person name="Vidigal T.H.D.A."/>
            <person name="Brescovit A.D."/>
            <person name="Santos A.J."/>
        </authorList>
    </citation>
    <scope>NUCLEOTIDE SEQUENCE</scope>
    <source>
        <tissue evidence="1">Shoot tissue taken approximately 20 cm above the soil surface</tissue>
    </source>
</reference>
<reference evidence="1" key="2">
    <citation type="journal article" date="2015" name="Data Brief">
        <title>Shoot transcriptome of the giant reed, Arundo donax.</title>
        <authorList>
            <person name="Barrero R.A."/>
            <person name="Guerrero F.D."/>
            <person name="Moolhuijzen P."/>
            <person name="Goolsby J.A."/>
            <person name="Tidwell J."/>
            <person name="Bellgard S.E."/>
            <person name="Bellgard M.I."/>
        </authorList>
    </citation>
    <scope>NUCLEOTIDE SEQUENCE</scope>
    <source>
        <tissue evidence="1">Shoot tissue taken approximately 20 cm above the soil surface</tissue>
    </source>
</reference>
<dbReference type="AlphaFoldDB" id="A0A0A8YHD9"/>
<sequence>MLGFDRKSATEINLSFAKEYNLGNFC</sequence>
<protein>
    <submittedName>
        <fullName evidence="1">Uncharacterized protein</fullName>
    </submittedName>
</protein>
<dbReference type="EMBL" id="GBRH01273035">
    <property type="protein sequence ID" value="JAD24860.1"/>
    <property type="molecule type" value="Transcribed_RNA"/>
</dbReference>
<organism evidence="1">
    <name type="scientific">Arundo donax</name>
    <name type="common">Giant reed</name>
    <name type="synonym">Donax arundinaceus</name>
    <dbReference type="NCBI Taxonomy" id="35708"/>
    <lineage>
        <taxon>Eukaryota</taxon>
        <taxon>Viridiplantae</taxon>
        <taxon>Streptophyta</taxon>
        <taxon>Embryophyta</taxon>
        <taxon>Tracheophyta</taxon>
        <taxon>Spermatophyta</taxon>
        <taxon>Magnoliopsida</taxon>
        <taxon>Liliopsida</taxon>
        <taxon>Poales</taxon>
        <taxon>Poaceae</taxon>
        <taxon>PACMAD clade</taxon>
        <taxon>Arundinoideae</taxon>
        <taxon>Arundineae</taxon>
        <taxon>Arundo</taxon>
    </lineage>
</organism>
<proteinExistence type="predicted"/>